<evidence type="ECO:0000313" key="2">
    <source>
        <dbReference type="Proteomes" id="UP000176005"/>
    </source>
</evidence>
<keyword evidence="2" id="KW-1185">Reference proteome</keyword>
<dbReference type="AlphaFoldDB" id="A0A1E7LCB3"/>
<dbReference type="EMBL" id="LJGW01000039">
    <property type="protein sequence ID" value="OEV13804.1"/>
    <property type="molecule type" value="Genomic_DNA"/>
</dbReference>
<reference evidence="1 2" key="1">
    <citation type="journal article" date="2016" name="Front. Microbiol.">
        <title>Comparative Genomics Analysis of Streptomyces Species Reveals Their Adaptation to the Marine Environment and Their Diversity at the Genomic Level.</title>
        <authorList>
            <person name="Tian X."/>
            <person name="Zhang Z."/>
            <person name="Yang T."/>
            <person name="Chen M."/>
            <person name="Li J."/>
            <person name="Chen F."/>
            <person name="Yang J."/>
            <person name="Li W."/>
            <person name="Zhang B."/>
            <person name="Zhang Z."/>
            <person name="Wu J."/>
            <person name="Zhang C."/>
            <person name="Long L."/>
            <person name="Xiao J."/>
        </authorList>
    </citation>
    <scope>NUCLEOTIDE SEQUENCE [LARGE SCALE GENOMIC DNA]</scope>
    <source>
        <strain evidence="1 2">SCSIO 10429</strain>
    </source>
</reference>
<gene>
    <name evidence="1" type="ORF">AN218_01855</name>
</gene>
<protein>
    <submittedName>
        <fullName evidence="1">Uncharacterized protein</fullName>
    </submittedName>
</protein>
<organism evidence="1 2">
    <name type="scientific">Streptomyces nanshensis</name>
    <dbReference type="NCBI Taxonomy" id="518642"/>
    <lineage>
        <taxon>Bacteria</taxon>
        <taxon>Bacillati</taxon>
        <taxon>Actinomycetota</taxon>
        <taxon>Actinomycetes</taxon>
        <taxon>Kitasatosporales</taxon>
        <taxon>Streptomycetaceae</taxon>
        <taxon>Streptomyces</taxon>
    </lineage>
</organism>
<sequence>MSTRELGQPEVHLAYLTERFTVCGLRLGFGVPRTSHRPDATCSSCTAIHDEVMAPGRSVAPMFW</sequence>
<comment type="caution">
    <text evidence="1">The sequence shown here is derived from an EMBL/GenBank/DDBJ whole genome shotgun (WGS) entry which is preliminary data.</text>
</comment>
<dbReference type="RefSeq" id="WP_070014670.1">
    <property type="nucleotide sequence ID" value="NZ_LJGW01000039.1"/>
</dbReference>
<accession>A0A1E7LCB3</accession>
<evidence type="ECO:0000313" key="1">
    <source>
        <dbReference type="EMBL" id="OEV13804.1"/>
    </source>
</evidence>
<name>A0A1E7LCB3_9ACTN</name>
<dbReference type="Proteomes" id="UP000176005">
    <property type="component" value="Unassembled WGS sequence"/>
</dbReference>
<proteinExistence type="predicted"/>